<dbReference type="GO" id="GO:0005737">
    <property type="term" value="C:cytoplasm"/>
    <property type="evidence" value="ECO:0007669"/>
    <property type="project" value="UniProtKB-SubCell"/>
</dbReference>
<keyword evidence="10" id="KW-0521">NADP</keyword>
<evidence type="ECO:0000256" key="10">
    <source>
        <dbReference type="ARBA" id="ARBA00022857"/>
    </source>
</evidence>
<evidence type="ECO:0000256" key="12">
    <source>
        <dbReference type="ARBA" id="ARBA00023033"/>
    </source>
</evidence>
<dbReference type="CDD" id="cd09439">
    <property type="entry name" value="LIM_Mical"/>
    <property type="match status" value="1"/>
</dbReference>
<evidence type="ECO:0000256" key="3">
    <source>
        <dbReference type="ARBA" id="ARBA00008223"/>
    </source>
</evidence>
<dbReference type="SUPFAM" id="SSF57716">
    <property type="entry name" value="Glucocorticoid receptor-like (DNA-binding domain)"/>
    <property type="match status" value="1"/>
</dbReference>
<evidence type="ECO:0000256" key="11">
    <source>
        <dbReference type="ARBA" id="ARBA00023002"/>
    </source>
</evidence>
<dbReference type="Proteomes" id="UP000075901">
    <property type="component" value="Unassembled WGS sequence"/>
</dbReference>
<evidence type="ECO:0000256" key="7">
    <source>
        <dbReference type="ARBA" id="ARBA00022723"/>
    </source>
</evidence>
<evidence type="ECO:0000256" key="6">
    <source>
        <dbReference type="ARBA" id="ARBA00022630"/>
    </source>
</evidence>
<evidence type="ECO:0000256" key="4">
    <source>
        <dbReference type="ARBA" id="ARBA00012709"/>
    </source>
</evidence>
<feature type="region of interest" description="Disordered" evidence="17">
    <location>
        <begin position="1531"/>
        <end position="1654"/>
    </location>
</feature>
<evidence type="ECO:0000313" key="21">
    <source>
        <dbReference type="Proteomes" id="UP000075901"/>
    </source>
</evidence>
<feature type="compositionally biased region" description="Low complexity" evidence="17">
    <location>
        <begin position="1611"/>
        <end position="1628"/>
    </location>
</feature>
<feature type="compositionally biased region" description="Polar residues" evidence="17">
    <location>
        <begin position="1389"/>
        <end position="1399"/>
    </location>
</feature>
<name>A0A182S7I4_9DIPT</name>
<comment type="subcellular location">
    <subcellularLocation>
        <location evidence="2">Cytoplasm</location>
    </subcellularLocation>
</comment>
<feature type="region of interest" description="Disordered" evidence="17">
    <location>
        <begin position="1064"/>
        <end position="1138"/>
    </location>
</feature>
<feature type="compositionally biased region" description="Basic and acidic residues" evidence="17">
    <location>
        <begin position="1484"/>
        <end position="1499"/>
    </location>
</feature>
<feature type="compositionally biased region" description="Acidic residues" evidence="17">
    <location>
        <begin position="1108"/>
        <end position="1130"/>
    </location>
</feature>
<dbReference type="Gene3D" id="2.10.110.10">
    <property type="entry name" value="Cysteine Rich Protein"/>
    <property type="match status" value="1"/>
</dbReference>
<accession>A0A182S7I4</accession>
<feature type="compositionally biased region" description="Basic and acidic residues" evidence="17">
    <location>
        <begin position="1756"/>
        <end position="1770"/>
    </location>
</feature>
<dbReference type="InterPro" id="IPR001715">
    <property type="entry name" value="CH_dom"/>
</dbReference>
<evidence type="ECO:0000256" key="8">
    <source>
        <dbReference type="ARBA" id="ARBA00022827"/>
    </source>
</evidence>
<comment type="catalytic activity">
    <reaction evidence="15">
        <text>L-methionyl-[F-actin] + NADPH + O2 + H(+) = L-methionyl-(R)-S-oxide-[F-actin] + NADP(+) + H2O</text>
        <dbReference type="Rhea" id="RHEA:51308"/>
        <dbReference type="Rhea" id="RHEA-COMP:12953"/>
        <dbReference type="Rhea" id="RHEA-COMP:12956"/>
        <dbReference type="ChEBI" id="CHEBI:15377"/>
        <dbReference type="ChEBI" id="CHEBI:15378"/>
        <dbReference type="ChEBI" id="CHEBI:15379"/>
        <dbReference type="ChEBI" id="CHEBI:16044"/>
        <dbReference type="ChEBI" id="CHEBI:45764"/>
        <dbReference type="ChEBI" id="CHEBI:57783"/>
        <dbReference type="ChEBI" id="CHEBI:58349"/>
        <dbReference type="EC" id="1.14.13.225"/>
    </reaction>
</comment>
<keyword evidence="14" id="KW-0009">Actin-binding</keyword>
<feature type="compositionally biased region" description="Basic and acidic residues" evidence="17">
    <location>
        <begin position="746"/>
        <end position="758"/>
    </location>
</feature>
<reference evidence="21" key="1">
    <citation type="submission" date="2013-09" db="EMBL/GenBank/DDBJ databases">
        <title>The Genome Sequence of Anopheles maculatus species B.</title>
        <authorList>
            <consortium name="The Broad Institute Genomics Platform"/>
            <person name="Neafsey D.E."/>
            <person name="Besansky N."/>
            <person name="Howell P."/>
            <person name="Walton C."/>
            <person name="Young S.K."/>
            <person name="Zeng Q."/>
            <person name="Gargeya S."/>
            <person name="Fitzgerald M."/>
            <person name="Haas B."/>
            <person name="Abouelleil A."/>
            <person name="Allen A.W."/>
            <person name="Alvarado L."/>
            <person name="Arachchi H.M."/>
            <person name="Berlin A.M."/>
            <person name="Chapman S.B."/>
            <person name="Gainer-Dewar J."/>
            <person name="Goldberg J."/>
            <person name="Griggs A."/>
            <person name="Gujja S."/>
            <person name="Hansen M."/>
            <person name="Howarth C."/>
            <person name="Imamovic A."/>
            <person name="Ireland A."/>
            <person name="Larimer J."/>
            <person name="McCowan C."/>
            <person name="Murphy C."/>
            <person name="Pearson M."/>
            <person name="Poon T.W."/>
            <person name="Priest M."/>
            <person name="Roberts A."/>
            <person name="Saif S."/>
            <person name="Shea T."/>
            <person name="Sisk P."/>
            <person name="Sykes S."/>
            <person name="Wortman J."/>
            <person name="Nusbaum C."/>
            <person name="Birren B."/>
        </authorList>
    </citation>
    <scope>NUCLEOTIDE SEQUENCE [LARGE SCALE GENOMIC DNA]</scope>
    <source>
        <strain evidence="21">maculatus3</strain>
    </source>
</reference>
<keyword evidence="5" id="KW-0963">Cytoplasm</keyword>
<comment type="cofactor">
    <cofactor evidence="1">
        <name>FAD</name>
        <dbReference type="ChEBI" id="CHEBI:57692"/>
    </cofactor>
</comment>
<feature type="compositionally biased region" description="Low complexity" evidence="17">
    <location>
        <begin position="1275"/>
        <end position="1290"/>
    </location>
</feature>
<dbReference type="PROSITE" id="PS50023">
    <property type="entry name" value="LIM_DOMAIN_2"/>
    <property type="match status" value="1"/>
</dbReference>
<evidence type="ECO:0000313" key="20">
    <source>
        <dbReference type="EnsemblMetazoa" id="AMAM001245-PA"/>
    </source>
</evidence>
<keyword evidence="8" id="KW-0274">FAD</keyword>
<dbReference type="GO" id="GO:0046872">
    <property type="term" value="F:metal ion binding"/>
    <property type="evidence" value="ECO:0007669"/>
    <property type="project" value="UniProtKB-KW"/>
</dbReference>
<proteinExistence type="inferred from homology"/>
<dbReference type="InterPro" id="IPR057494">
    <property type="entry name" value="Rossman_Mical"/>
</dbReference>
<keyword evidence="7 16" id="KW-0479">Metal-binding</keyword>
<dbReference type="InterPro" id="IPR036188">
    <property type="entry name" value="FAD/NAD-bd_sf"/>
</dbReference>
<dbReference type="VEuPathDB" id="VectorBase:AMAM001245"/>
<keyword evidence="9 16" id="KW-0862">Zinc</keyword>
<evidence type="ECO:0000256" key="15">
    <source>
        <dbReference type="ARBA" id="ARBA00049522"/>
    </source>
</evidence>
<dbReference type="Pfam" id="PF00412">
    <property type="entry name" value="LIM"/>
    <property type="match status" value="1"/>
</dbReference>
<keyword evidence="6" id="KW-0285">Flavoprotein</keyword>
<dbReference type="Gene3D" id="1.10.418.10">
    <property type="entry name" value="Calponin-like domain"/>
    <property type="match status" value="1"/>
</dbReference>
<organism evidence="20 21">
    <name type="scientific">Anopheles maculatus</name>
    <dbReference type="NCBI Taxonomy" id="74869"/>
    <lineage>
        <taxon>Eukaryota</taxon>
        <taxon>Metazoa</taxon>
        <taxon>Ecdysozoa</taxon>
        <taxon>Arthropoda</taxon>
        <taxon>Hexapoda</taxon>
        <taxon>Insecta</taxon>
        <taxon>Pterygota</taxon>
        <taxon>Neoptera</taxon>
        <taxon>Endopterygota</taxon>
        <taxon>Diptera</taxon>
        <taxon>Nematocera</taxon>
        <taxon>Culicoidea</taxon>
        <taxon>Culicidae</taxon>
        <taxon>Anophelinae</taxon>
        <taxon>Anopheles</taxon>
        <taxon>Anopheles maculatus group</taxon>
    </lineage>
</organism>
<sequence>MSEEFIIEHERAAMATEMFLHFCAATTMKQIRGLYWNMLDTIGLRPGPLNEFYPKLKATIRDWRAQALFKKFDARAAHKVYSKGKAATNTRVLIVGAGPCGLRTAIDAQLLGAKVVVVEKRDRISRNNVLHLWPFIIHDLKALGAKKFYGKFCAGSIDHISIRQLQCILLKVALLLGVEMHEGVSFVKEIEPGDGYGWRASVSPEDHAVSHYEFDVLIGADGKRNTLEGFQRKEFRGKLAIAITANFINKRTEAEAMVEEISGVAFIFDQPFFKALYEKTGCDLENIVYYKDDTHYFVMTAKKHSLLHRGVIIKDLSDPAELLAPSNVDKPKLYEYARDAANFATKYQMPNLEFAVNHYGTPDVAVFDFTSIFAAHNSCKVTVRKNYRLLSCLVGDSLLEPFWPTGSGCARGFLSSMDAAYAIKLFANPKNSLLATIAQRESVYRLLGQTTPENLNRAFGAYTLDPSTRYQNLNKSSVQIVQVKHLLDTDDPVLLEQTFFDSNAIASSVTPATELPVKRKRRTVDVVPLGATLLRWLKCQLKDSGFVQELNEPTECFTNGKVLCTLIHRYRPDLVNLEELTDFSADVCNEHAFNIFENQLGIPRVMSGQESVTLAGVDPKVWLNYLEQICDVFRGEIPHVKHIKLDYAEFKQKQESNVDAWAKLGRMAAVQRMAAIASGVRPGDGDLGSKDVVPTAPAATASFGPRSNAKNYYHPNAEEERYKRGHGGVASPQNDTMRRMRKRRSNEKSGNIEERTRRLQEIEANRLDRQSKRREQRAQQTHNFYKSIHMLQANTFLRESDNAGAFDDYSLYLYRQSAPQFNDRVRELELKLRYPDRERGLAAAYPRGLNDGDQFSDRVRSMEQRIDGKTAPVVEKKPKDLLRAIGKIDSSDWNVKEIERKIEQSKKTTDIGKSRERVPNWNREQFLARQNRLMQPQDDEKYKEIDTLVLTASGVAEKCHFCKQRVYLMEKISAEGLTLHRSCLKCHHCHTILRLGSYAFDRDDPEGRFYCTQHFKLPAKTLKPASRKSQAKSRVSGPIIGRVYDASDAGVRVGTVGAIATPAEQGSSTVDYLARNRTPDNDDSDGDANMEVIDENEWTDRNFGTESEVSEAELSSSDESETDSESDYEETAGSPLGAQTLQLASEWISDKRFSNMVDSDADFYSYSSEDDDADSQTEGEELARAREMRRQEVKLMPPPTLPTDTETEVVTVQKVCAGSIGDAPKSVPPVPLESAEDRAIKERMLQKLSVREQWLHAQSGSSPERFDTKLAPAEATATTGGDSGKTKSTSFFGGLMNSLSTLIKPKSQNSPPASTPSPPPTQKVSQPVSPLLVSSSQSLPVARQSGVKTGSAPSPTAITTNTGTANYQAAVPPSPIPSLKSDKIVRPSSVASVNAANTVPPSPTPSLKKHHKHAKSDASPSRNSEREFGRLVQDSTSHQLSSSPHSQRSGSVVSTTSRSSRHRATPTKDTRDEADEFLAQIKQEQLEAEKRSKKQEAKKFKSNMQSIRSAVDGGPKVVGVKSEQDVAKFFAENQKAHGSKKPKQLPNKDVSALQANSLARYFPGSSGAKSTSAAGTPSSMSSVEGSPALGRKKPSEVDLLKYFGPTGNGTSKASSSTPPSSLVSPVISRKGSIESPGPIRKTSTSAALSPKPPVVPLAPKKNILAFQPIRKSKTEATIQPVEPKKNVLAVQPKAIQPKANPIPKPAGSPKLEAKKITAPSTSPKKSLAIDPDEQLFEDLLQDVNDELVDTFDTIVEESRSNKSSPKETRKNKTVTTTSATRKGSPKKSKKQNGGGSTSTEEKPTTVKGQA</sequence>
<evidence type="ECO:0000259" key="18">
    <source>
        <dbReference type="PROSITE" id="PS50021"/>
    </source>
</evidence>
<feature type="compositionally biased region" description="Low complexity" evidence="17">
    <location>
        <begin position="1324"/>
        <end position="1341"/>
    </location>
</feature>
<dbReference type="InterPro" id="IPR001781">
    <property type="entry name" value="Znf_LIM"/>
</dbReference>
<dbReference type="PROSITE" id="PS50021">
    <property type="entry name" value="CH"/>
    <property type="match status" value="1"/>
</dbReference>
<dbReference type="PANTHER" id="PTHR23167:SF54">
    <property type="entry name" value="[F-ACTIN]-MONOOXYGENASE MICAL"/>
    <property type="match status" value="1"/>
</dbReference>
<dbReference type="SMART" id="SM00132">
    <property type="entry name" value="LIM"/>
    <property type="match status" value="1"/>
</dbReference>
<evidence type="ECO:0000259" key="19">
    <source>
        <dbReference type="PROSITE" id="PS50023"/>
    </source>
</evidence>
<feature type="region of interest" description="Disordered" evidence="17">
    <location>
        <begin position="1755"/>
        <end position="1810"/>
    </location>
</feature>
<dbReference type="SUPFAM" id="SSF47576">
    <property type="entry name" value="Calponin-homology domain, CH-domain"/>
    <property type="match status" value="1"/>
</dbReference>
<feature type="domain" description="Calponin-homology (CH)" evidence="18">
    <location>
        <begin position="527"/>
        <end position="634"/>
    </location>
</feature>
<feature type="compositionally biased region" description="Polar residues" evidence="17">
    <location>
        <begin position="1346"/>
        <end position="1367"/>
    </location>
</feature>
<dbReference type="Pfam" id="PF25413">
    <property type="entry name" value="Rossman_Mical"/>
    <property type="match status" value="1"/>
</dbReference>
<dbReference type="Gene3D" id="3.50.50.60">
    <property type="entry name" value="FAD/NAD(P)-binding domain"/>
    <property type="match status" value="1"/>
</dbReference>
<evidence type="ECO:0000256" key="5">
    <source>
        <dbReference type="ARBA" id="ARBA00022490"/>
    </source>
</evidence>
<feature type="region of interest" description="Disordered" evidence="17">
    <location>
        <begin position="1689"/>
        <end position="1730"/>
    </location>
</feature>
<reference evidence="20" key="2">
    <citation type="submission" date="2020-05" db="UniProtKB">
        <authorList>
            <consortium name="EnsemblMetazoa"/>
        </authorList>
    </citation>
    <scope>IDENTIFICATION</scope>
    <source>
        <strain evidence="20">maculatus3</strain>
    </source>
</reference>
<evidence type="ECO:0000256" key="14">
    <source>
        <dbReference type="ARBA" id="ARBA00023203"/>
    </source>
</evidence>
<feature type="region of interest" description="Disordered" evidence="17">
    <location>
        <begin position="1255"/>
        <end position="1516"/>
    </location>
</feature>
<evidence type="ECO:0000256" key="17">
    <source>
        <dbReference type="SAM" id="MobiDB-lite"/>
    </source>
</evidence>
<dbReference type="FunFam" id="1.10.418.10:FF:000085">
    <property type="entry name" value="protein-methionine sulfoxide oxidase Mical isoform X3"/>
    <property type="match status" value="1"/>
</dbReference>
<feature type="compositionally biased region" description="Low complexity" evidence="17">
    <location>
        <begin position="1432"/>
        <end position="1458"/>
    </location>
</feature>
<keyword evidence="21" id="KW-1185">Reference proteome</keyword>
<dbReference type="SUPFAM" id="SSF51905">
    <property type="entry name" value="FAD/NAD(P)-binding domain"/>
    <property type="match status" value="1"/>
</dbReference>
<evidence type="ECO:0000256" key="9">
    <source>
        <dbReference type="ARBA" id="ARBA00022833"/>
    </source>
</evidence>
<feature type="compositionally biased region" description="Acidic residues" evidence="17">
    <location>
        <begin position="1081"/>
        <end position="1097"/>
    </location>
</feature>
<dbReference type="Pfam" id="PF00307">
    <property type="entry name" value="CH"/>
    <property type="match status" value="1"/>
</dbReference>
<evidence type="ECO:0000256" key="16">
    <source>
        <dbReference type="PROSITE-ProRule" id="PRU00125"/>
    </source>
</evidence>
<feature type="compositionally biased region" description="Low complexity" evidence="17">
    <location>
        <begin position="1563"/>
        <end position="1579"/>
    </location>
</feature>
<dbReference type="FunFam" id="3.50.50.60:FF:000004">
    <property type="entry name" value="protein-methionine sulfoxide oxidase MICAL2 isoform X1"/>
    <property type="match status" value="1"/>
</dbReference>
<dbReference type="GO" id="GO:0120501">
    <property type="term" value="F:F-actin monooxygenase activity"/>
    <property type="evidence" value="ECO:0007669"/>
    <property type="project" value="UniProtKB-EC"/>
</dbReference>
<dbReference type="EnsemblMetazoa" id="AMAM001245-RA">
    <property type="protein sequence ID" value="AMAM001245-PA"/>
    <property type="gene ID" value="AMAM001245"/>
</dbReference>
<dbReference type="InterPro" id="IPR036872">
    <property type="entry name" value="CH_dom_sf"/>
</dbReference>
<evidence type="ECO:0000256" key="1">
    <source>
        <dbReference type="ARBA" id="ARBA00001974"/>
    </source>
</evidence>
<keyword evidence="11" id="KW-0560">Oxidoreductase</keyword>
<dbReference type="GO" id="GO:0003779">
    <property type="term" value="F:actin binding"/>
    <property type="evidence" value="ECO:0007669"/>
    <property type="project" value="UniProtKB-KW"/>
</dbReference>
<keyword evidence="13 16" id="KW-0440">LIM domain</keyword>
<protein>
    <recommendedName>
        <fullName evidence="4">F-actin monooxygenase</fullName>
        <ecNumber evidence="4">1.14.13.225</ecNumber>
    </recommendedName>
</protein>
<comment type="similarity">
    <text evidence="3">Belongs to the Mical family.</text>
</comment>
<feature type="region of interest" description="Disordered" evidence="17">
    <location>
        <begin position="717"/>
        <end position="758"/>
    </location>
</feature>
<keyword evidence="12" id="KW-0503">Monooxygenase</keyword>
<dbReference type="InterPro" id="IPR050540">
    <property type="entry name" value="F-actin_Monoox_Mical"/>
</dbReference>
<feature type="domain" description="LIM zinc-binding" evidence="19">
    <location>
        <begin position="957"/>
        <end position="1021"/>
    </location>
</feature>
<evidence type="ECO:0000256" key="2">
    <source>
        <dbReference type="ARBA" id="ARBA00004496"/>
    </source>
</evidence>
<dbReference type="PANTHER" id="PTHR23167">
    <property type="entry name" value="CALPONIN HOMOLOGY DOMAIN-CONTAINING PROTEIN DDB_G0272472-RELATED"/>
    <property type="match status" value="1"/>
</dbReference>
<evidence type="ECO:0000256" key="13">
    <source>
        <dbReference type="ARBA" id="ARBA00023038"/>
    </source>
</evidence>
<feature type="compositionally biased region" description="Polar residues" evidence="17">
    <location>
        <begin position="1297"/>
        <end position="1309"/>
    </location>
</feature>
<dbReference type="EC" id="1.14.13.225" evidence="4"/>